<protein>
    <submittedName>
        <fullName evidence="3">Alkylated DNA nucleotide flippase Atl1</fullName>
    </submittedName>
</protein>
<dbReference type="InterPro" id="IPR052520">
    <property type="entry name" value="ATL_DNA_repair"/>
</dbReference>
<dbReference type="PANTHER" id="PTHR42942">
    <property type="entry name" value="6-O-METHYLGUANINE DNA METHYLTRANSFERASE"/>
    <property type="match status" value="1"/>
</dbReference>
<proteinExistence type="predicted"/>
<dbReference type="Gene3D" id="1.10.10.10">
    <property type="entry name" value="Winged helix-like DNA-binding domain superfamily/Winged helix DNA-binding domain"/>
    <property type="match status" value="1"/>
</dbReference>
<dbReference type="RefSeq" id="WP_209997732.1">
    <property type="nucleotide sequence ID" value="NZ_BAAAJY010000002.1"/>
</dbReference>
<evidence type="ECO:0000259" key="2">
    <source>
        <dbReference type="Pfam" id="PF01035"/>
    </source>
</evidence>
<dbReference type="PANTHER" id="PTHR42942:SF1">
    <property type="entry name" value="ALKYLTRANSFERASE-LIKE PROTEIN 1"/>
    <property type="match status" value="1"/>
</dbReference>
<name>A0ABS4XE13_9MICC</name>
<dbReference type="EMBL" id="JAGIOF010000001">
    <property type="protein sequence ID" value="MBP2386722.1"/>
    <property type="molecule type" value="Genomic_DNA"/>
</dbReference>
<evidence type="ECO:0000256" key="1">
    <source>
        <dbReference type="ARBA" id="ARBA00022763"/>
    </source>
</evidence>
<comment type="caution">
    <text evidence="3">The sequence shown here is derived from an EMBL/GenBank/DDBJ whole genome shotgun (WGS) entry which is preliminary data.</text>
</comment>
<dbReference type="InterPro" id="IPR036217">
    <property type="entry name" value="MethylDNA_cys_MeTrfase_DNAb"/>
</dbReference>
<organism evidence="3 4">
    <name type="scientific">Paeniglutamicibacter kerguelensis</name>
    <dbReference type="NCBI Taxonomy" id="254788"/>
    <lineage>
        <taxon>Bacteria</taxon>
        <taxon>Bacillati</taxon>
        <taxon>Actinomycetota</taxon>
        <taxon>Actinomycetes</taxon>
        <taxon>Micrococcales</taxon>
        <taxon>Micrococcaceae</taxon>
        <taxon>Paeniglutamicibacter</taxon>
    </lineage>
</organism>
<dbReference type="Pfam" id="PF01035">
    <property type="entry name" value="DNA_binding_1"/>
    <property type="match status" value="1"/>
</dbReference>
<gene>
    <name evidence="3" type="ORF">JOF47_002233</name>
</gene>
<feature type="domain" description="Methylated-DNA-[protein]-cysteine S-methyltransferase DNA binding" evidence="2">
    <location>
        <begin position="18"/>
        <end position="78"/>
    </location>
</feature>
<dbReference type="CDD" id="cd06445">
    <property type="entry name" value="ATase"/>
    <property type="match status" value="1"/>
</dbReference>
<evidence type="ECO:0000313" key="4">
    <source>
        <dbReference type="Proteomes" id="UP001296993"/>
    </source>
</evidence>
<keyword evidence="1" id="KW-0227">DNA damage</keyword>
<evidence type="ECO:0000313" key="3">
    <source>
        <dbReference type="EMBL" id="MBP2386722.1"/>
    </source>
</evidence>
<sequence length="133" mass="14285">MVQSTADGQQENGGRLDYDEAVLEVAALIPPGKVLSYGDIAELLGSGGPRQVGKAMSRSGSAVCWWRVLRADGSLPADLQARAEVQWVAEGTPQRGSGVLMKAARWEPGESEHRRIDEVAALLPVPKRRTPLI</sequence>
<reference evidence="3 4" key="1">
    <citation type="submission" date="2021-03" db="EMBL/GenBank/DDBJ databases">
        <title>Sequencing the genomes of 1000 actinobacteria strains.</title>
        <authorList>
            <person name="Klenk H.-P."/>
        </authorList>
    </citation>
    <scope>NUCLEOTIDE SEQUENCE [LARGE SCALE GENOMIC DNA]</scope>
    <source>
        <strain evidence="3 4">DSM 15797</strain>
    </source>
</reference>
<dbReference type="Proteomes" id="UP001296993">
    <property type="component" value="Unassembled WGS sequence"/>
</dbReference>
<accession>A0ABS4XE13</accession>
<dbReference type="InterPro" id="IPR014048">
    <property type="entry name" value="MethylDNA_cys_MeTrfase_DNA-bd"/>
</dbReference>
<dbReference type="InterPro" id="IPR036388">
    <property type="entry name" value="WH-like_DNA-bd_sf"/>
</dbReference>
<dbReference type="SUPFAM" id="SSF46767">
    <property type="entry name" value="Methylated DNA-protein cysteine methyltransferase, C-terminal domain"/>
    <property type="match status" value="1"/>
</dbReference>
<keyword evidence="4" id="KW-1185">Reference proteome</keyword>